<proteinExistence type="predicted"/>
<feature type="compositionally biased region" description="Basic and acidic residues" evidence="1">
    <location>
        <begin position="66"/>
        <end position="78"/>
    </location>
</feature>
<feature type="region of interest" description="Disordered" evidence="1">
    <location>
        <begin position="59"/>
        <end position="142"/>
    </location>
</feature>
<evidence type="ECO:0000256" key="1">
    <source>
        <dbReference type="SAM" id="MobiDB-lite"/>
    </source>
</evidence>
<feature type="compositionally biased region" description="Acidic residues" evidence="1">
    <location>
        <begin position="95"/>
        <end position="104"/>
    </location>
</feature>
<protein>
    <submittedName>
        <fullName evidence="2">Uncharacterized protein</fullName>
    </submittedName>
</protein>
<reference evidence="2 3" key="1">
    <citation type="journal article" date="2021" name="J. Hered.">
        <title>A chromosome-level genome assembly of the parasitoid wasp, Cotesia glomerata (Hymenoptera: Braconidae).</title>
        <authorList>
            <person name="Pinto B.J."/>
            <person name="Weis J.J."/>
            <person name="Gamble T."/>
            <person name="Ode P.J."/>
            <person name="Paul R."/>
            <person name="Zaspel J.M."/>
        </authorList>
    </citation>
    <scope>NUCLEOTIDE SEQUENCE [LARGE SCALE GENOMIC DNA]</scope>
    <source>
        <strain evidence="2">CgM1</strain>
    </source>
</reference>
<evidence type="ECO:0000313" key="2">
    <source>
        <dbReference type="EMBL" id="KAH0557417.1"/>
    </source>
</evidence>
<comment type="caution">
    <text evidence="2">The sequence shown here is derived from an EMBL/GenBank/DDBJ whole genome shotgun (WGS) entry which is preliminary data.</text>
</comment>
<organism evidence="2 3">
    <name type="scientific">Cotesia glomerata</name>
    <name type="common">Lepidopteran parasitic wasp</name>
    <name type="synonym">Apanteles glomeratus</name>
    <dbReference type="NCBI Taxonomy" id="32391"/>
    <lineage>
        <taxon>Eukaryota</taxon>
        <taxon>Metazoa</taxon>
        <taxon>Ecdysozoa</taxon>
        <taxon>Arthropoda</taxon>
        <taxon>Hexapoda</taxon>
        <taxon>Insecta</taxon>
        <taxon>Pterygota</taxon>
        <taxon>Neoptera</taxon>
        <taxon>Endopterygota</taxon>
        <taxon>Hymenoptera</taxon>
        <taxon>Apocrita</taxon>
        <taxon>Ichneumonoidea</taxon>
        <taxon>Braconidae</taxon>
        <taxon>Microgastrinae</taxon>
        <taxon>Cotesia</taxon>
    </lineage>
</organism>
<feature type="compositionally biased region" description="Low complexity" evidence="1">
    <location>
        <begin position="122"/>
        <end position="134"/>
    </location>
</feature>
<dbReference type="EMBL" id="JAHXZJ010000747">
    <property type="protein sequence ID" value="KAH0557417.1"/>
    <property type="molecule type" value="Genomic_DNA"/>
</dbReference>
<gene>
    <name evidence="2" type="ORF">KQX54_005708</name>
</gene>
<keyword evidence="3" id="KW-1185">Reference proteome</keyword>
<sequence length="142" mass="16064">MVMKCAGPLSSWPEYLVDIRGRANTYEEAEKRLEILEKNPYAYTTDNEKSAELIATSDKKKLKIKSHADNADKMKDLLNKGSLKFNKSPTKTDSDEPSDSDEERETMKFPKKIKLQRSGQKNNLPPLSSSNESSFETQSITS</sequence>
<evidence type="ECO:0000313" key="3">
    <source>
        <dbReference type="Proteomes" id="UP000826195"/>
    </source>
</evidence>
<dbReference type="Proteomes" id="UP000826195">
    <property type="component" value="Unassembled WGS sequence"/>
</dbReference>
<accession>A0AAV7ITI9</accession>
<dbReference type="AlphaFoldDB" id="A0AAV7ITI9"/>
<name>A0AAV7ITI9_COTGL</name>